<dbReference type="PANTHER" id="PTHR44051">
    <property type="entry name" value="GLUTATHIONE S-TRANSFERASE-RELATED"/>
    <property type="match status" value="1"/>
</dbReference>
<dbReference type="CDD" id="cd00570">
    <property type="entry name" value="GST_N_family"/>
    <property type="match status" value="1"/>
</dbReference>
<protein>
    <submittedName>
        <fullName evidence="2">Glutathione S-transferase family protein</fullName>
    </submittedName>
</protein>
<dbReference type="Gene3D" id="3.40.30.10">
    <property type="entry name" value="Glutaredoxin"/>
    <property type="match status" value="1"/>
</dbReference>
<dbReference type="InterPro" id="IPR036249">
    <property type="entry name" value="Thioredoxin-like_sf"/>
</dbReference>
<dbReference type="SUPFAM" id="SSF47616">
    <property type="entry name" value="GST C-terminal domain-like"/>
    <property type="match status" value="1"/>
</dbReference>
<organism evidence="2 3">
    <name type="scientific">Neoaquamicrobium sediminum</name>
    <dbReference type="NCBI Taxonomy" id="1849104"/>
    <lineage>
        <taxon>Bacteria</taxon>
        <taxon>Pseudomonadati</taxon>
        <taxon>Pseudomonadota</taxon>
        <taxon>Alphaproteobacteria</taxon>
        <taxon>Hyphomicrobiales</taxon>
        <taxon>Phyllobacteriaceae</taxon>
        <taxon>Neoaquamicrobium</taxon>
    </lineage>
</organism>
<reference evidence="2 3" key="1">
    <citation type="submission" date="2024-01" db="EMBL/GenBank/DDBJ databases">
        <title>New evidence supports the origin of RcGTA from prophage.</title>
        <authorList>
            <person name="Xu Y."/>
            <person name="Liu B."/>
            <person name="Chen F."/>
        </authorList>
    </citation>
    <scope>NUCLEOTIDE SEQUENCE [LARGE SCALE GENOMIC DNA]</scope>
    <source>
        <strain evidence="2 3">CBW1107-2</strain>
    </source>
</reference>
<keyword evidence="3" id="KW-1185">Reference proteome</keyword>
<evidence type="ECO:0000313" key="2">
    <source>
        <dbReference type="EMBL" id="MEX4010582.1"/>
    </source>
</evidence>
<sequence length="228" mass="25941">MRALQFTAGSPFARGVRVILDELGLDWERREETTSATVAERAAATPTLQVPILWDGDRILWESGVTAEYLLREYRRRPAVQPPLAAALARPEREWDDRLVFATIQTLGTAVTTVSQMTWTGVRHCENEYLARCANRLPHILQWLDARISREGGFFDGELSAQDIFLVCHLEFIVNRPLGLDPALVRFPSIEALIRRLRDRASFQNNPILWWEPEVTSKAMDSRTPGSN</sequence>
<dbReference type="Gene3D" id="1.20.1050.10">
    <property type="match status" value="1"/>
</dbReference>
<dbReference type="InterPro" id="IPR036282">
    <property type="entry name" value="Glutathione-S-Trfase_C_sf"/>
</dbReference>
<feature type="domain" description="GST N-terminal" evidence="1">
    <location>
        <begin position="1"/>
        <end position="78"/>
    </location>
</feature>
<gene>
    <name evidence="2" type="ORF">V1479_25060</name>
</gene>
<dbReference type="PROSITE" id="PS50404">
    <property type="entry name" value="GST_NTER"/>
    <property type="match status" value="1"/>
</dbReference>
<dbReference type="SUPFAM" id="SSF52833">
    <property type="entry name" value="Thioredoxin-like"/>
    <property type="match status" value="1"/>
</dbReference>
<accession>A0ABV3X0V4</accession>
<evidence type="ECO:0000313" key="3">
    <source>
        <dbReference type="Proteomes" id="UP001559025"/>
    </source>
</evidence>
<dbReference type="RefSeq" id="WP_368805247.1">
    <property type="nucleotide sequence ID" value="NZ_JAZHFV010000017.1"/>
</dbReference>
<dbReference type="InterPro" id="IPR004045">
    <property type="entry name" value="Glutathione_S-Trfase_N"/>
</dbReference>
<name>A0ABV3X0V4_9HYPH</name>
<proteinExistence type="predicted"/>
<comment type="caution">
    <text evidence="2">The sequence shown here is derived from an EMBL/GenBank/DDBJ whole genome shotgun (WGS) entry which is preliminary data.</text>
</comment>
<dbReference type="Pfam" id="PF13417">
    <property type="entry name" value="GST_N_3"/>
    <property type="match status" value="1"/>
</dbReference>
<dbReference type="Pfam" id="PF13410">
    <property type="entry name" value="GST_C_2"/>
    <property type="match status" value="1"/>
</dbReference>
<evidence type="ECO:0000259" key="1">
    <source>
        <dbReference type="PROSITE" id="PS50404"/>
    </source>
</evidence>
<dbReference type="PANTHER" id="PTHR44051:SF9">
    <property type="entry name" value="GLUTATHIONE S-TRANSFERASE 1"/>
    <property type="match status" value="1"/>
</dbReference>
<dbReference type="Proteomes" id="UP001559025">
    <property type="component" value="Unassembled WGS sequence"/>
</dbReference>
<dbReference type="EMBL" id="JAZHFV010000017">
    <property type="protein sequence ID" value="MEX4010582.1"/>
    <property type="molecule type" value="Genomic_DNA"/>
</dbReference>